<dbReference type="InterPro" id="IPR001878">
    <property type="entry name" value="Znf_CCHC"/>
</dbReference>
<evidence type="ECO:0000256" key="9">
    <source>
        <dbReference type="SAM" id="Coils"/>
    </source>
</evidence>
<feature type="compositionally biased region" description="Low complexity" evidence="10">
    <location>
        <begin position="448"/>
        <end position="461"/>
    </location>
</feature>
<dbReference type="GO" id="GO:0030628">
    <property type="term" value="F:pre-mRNA 3'-splice site binding"/>
    <property type="evidence" value="ECO:0007669"/>
    <property type="project" value="UniProtKB-UniRule"/>
</dbReference>
<dbReference type="GO" id="GO:0008270">
    <property type="term" value="F:zinc ion binding"/>
    <property type="evidence" value="ECO:0007669"/>
    <property type="project" value="UniProtKB-KW"/>
</dbReference>
<feature type="region of interest" description="Disordered" evidence="10">
    <location>
        <begin position="259"/>
        <end position="286"/>
    </location>
</feature>
<feature type="region of interest" description="Disordered" evidence="10">
    <location>
        <begin position="448"/>
        <end position="528"/>
    </location>
</feature>
<feature type="domain" description="CCHC-type" evidence="11">
    <location>
        <begin position="105"/>
        <end position="118"/>
    </location>
</feature>
<reference evidence="12" key="1">
    <citation type="submission" date="2020-01" db="EMBL/GenBank/DDBJ databases">
        <title>Development of genomics and gene disruption for Polysphondylium violaceum indicates a role for the polyketide synthase stlB in stalk morphogenesis.</title>
        <authorList>
            <person name="Narita B."/>
            <person name="Kawabe Y."/>
            <person name="Kin K."/>
            <person name="Saito T."/>
            <person name="Gibbs R."/>
            <person name="Kuspa A."/>
            <person name="Muzny D."/>
            <person name="Queller D."/>
            <person name="Richards S."/>
            <person name="Strassman J."/>
            <person name="Sucgang R."/>
            <person name="Worley K."/>
            <person name="Schaap P."/>
        </authorList>
    </citation>
    <scope>NUCLEOTIDE SEQUENCE</scope>
    <source>
        <strain evidence="12">QSvi11</strain>
    </source>
</reference>
<evidence type="ECO:0000256" key="10">
    <source>
        <dbReference type="SAM" id="MobiDB-lite"/>
    </source>
</evidence>
<dbReference type="EMBL" id="AJWJ01000120">
    <property type="protein sequence ID" value="KAF2074970.1"/>
    <property type="molecule type" value="Genomic_DNA"/>
</dbReference>
<evidence type="ECO:0000256" key="2">
    <source>
        <dbReference type="ARBA" id="ARBA00007203"/>
    </source>
</evidence>
<evidence type="ECO:0000256" key="8">
    <source>
        <dbReference type="RuleBase" id="RU367071"/>
    </source>
</evidence>
<keyword evidence="5 8" id="KW-0508">mRNA splicing</keyword>
<evidence type="ECO:0000256" key="7">
    <source>
        <dbReference type="PROSITE-ProRule" id="PRU00047"/>
    </source>
</evidence>
<comment type="function">
    <text evidence="8">Involved in pre-mRNA splicing.</text>
</comment>
<dbReference type="PANTHER" id="PTHR12942:SF2">
    <property type="entry name" value="PRE-MRNA-SPLICING FACTOR SLU7"/>
    <property type="match status" value="1"/>
</dbReference>
<feature type="region of interest" description="Disordered" evidence="10">
    <location>
        <begin position="1"/>
        <end position="50"/>
    </location>
</feature>
<feature type="compositionally biased region" description="Basic and acidic residues" evidence="10">
    <location>
        <begin position="16"/>
        <end position="32"/>
    </location>
</feature>
<name>A0A8J4V005_9MYCE</name>
<protein>
    <recommendedName>
        <fullName evidence="8">Pre-mRNA-splicing factor SLU7</fullName>
    </recommendedName>
</protein>
<comment type="caution">
    <text evidence="12">The sequence shown here is derived from an EMBL/GenBank/DDBJ whole genome shotgun (WGS) entry which is preliminary data.</text>
</comment>
<organism evidence="12 13">
    <name type="scientific">Polysphondylium violaceum</name>
    <dbReference type="NCBI Taxonomy" id="133409"/>
    <lineage>
        <taxon>Eukaryota</taxon>
        <taxon>Amoebozoa</taxon>
        <taxon>Evosea</taxon>
        <taxon>Eumycetozoa</taxon>
        <taxon>Dictyostelia</taxon>
        <taxon>Dictyosteliales</taxon>
        <taxon>Dictyosteliaceae</taxon>
        <taxon>Polysphondylium</taxon>
    </lineage>
</organism>
<keyword evidence="6 8" id="KW-0539">Nucleus</keyword>
<keyword evidence="3 8" id="KW-0507">mRNA processing</keyword>
<evidence type="ECO:0000256" key="3">
    <source>
        <dbReference type="ARBA" id="ARBA00022664"/>
    </source>
</evidence>
<dbReference type="Proteomes" id="UP000695562">
    <property type="component" value="Unassembled WGS sequence"/>
</dbReference>
<keyword evidence="4 8" id="KW-0747">Spliceosome</keyword>
<evidence type="ECO:0000256" key="6">
    <source>
        <dbReference type="ARBA" id="ARBA00023242"/>
    </source>
</evidence>
<dbReference type="PANTHER" id="PTHR12942">
    <property type="entry name" value="STEP II SPLICING FACTOR SLU7"/>
    <property type="match status" value="1"/>
</dbReference>
<keyword evidence="7" id="KW-0863">Zinc-finger</keyword>
<feature type="compositionally biased region" description="Basic and acidic residues" evidence="10">
    <location>
        <begin position="468"/>
        <end position="528"/>
    </location>
</feature>
<dbReference type="OrthoDB" id="249612at2759"/>
<comment type="subunit">
    <text evidence="8">Associated with the spliceosome.</text>
</comment>
<gene>
    <name evidence="12" type="ORF">CYY_003709</name>
</gene>
<evidence type="ECO:0000256" key="1">
    <source>
        <dbReference type="ARBA" id="ARBA00004123"/>
    </source>
</evidence>
<keyword evidence="9" id="KW-0175">Coiled coil</keyword>
<keyword evidence="7" id="KW-0479">Metal-binding</keyword>
<evidence type="ECO:0000256" key="5">
    <source>
        <dbReference type="ARBA" id="ARBA00023187"/>
    </source>
</evidence>
<evidence type="ECO:0000256" key="4">
    <source>
        <dbReference type="ARBA" id="ARBA00022728"/>
    </source>
</evidence>
<feature type="compositionally biased region" description="Low complexity" evidence="10">
    <location>
        <begin position="1"/>
        <end position="10"/>
    </location>
</feature>
<feature type="region of interest" description="Disordered" evidence="10">
    <location>
        <begin position="548"/>
        <end position="568"/>
    </location>
</feature>
<comment type="similarity">
    <text evidence="2 8">Belongs to the SLU7 family.</text>
</comment>
<comment type="subcellular location">
    <subcellularLocation>
        <location evidence="1 8">Nucleus</location>
    </subcellularLocation>
</comment>
<evidence type="ECO:0000313" key="13">
    <source>
        <dbReference type="Proteomes" id="UP000695562"/>
    </source>
</evidence>
<accession>A0A8J4V005</accession>
<keyword evidence="13" id="KW-1185">Reference proteome</keyword>
<dbReference type="Pfam" id="PF11708">
    <property type="entry name" value="Slu7"/>
    <property type="match status" value="1"/>
</dbReference>
<dbReference type="InterPro" id="IPR039974">
    <property type="entry name" value="Splicing_factor_SLU7"/>
</dbReference>
<evidence type="ECO:0000259" key="11">
    <source>
        <dbReference type="PROSITE" id="PS50158"/>
    </source>
</evidence>
<feature type="coiled-coil region" evidence="9">
    <location>
        <begin position="162"/>
        <end position="216"/>
    </location>
</feature>
<dbReference type="AlphaFoldDB" id="A0A8J4V005"/>
<dbReference type="InterPro" id="IPR021715">
    <property type="entry name" value="Slu7_dom"/>
</dbReference>
<evidence type="ECO:0000313" key="12">
    <source>
        <dbReference type="EMBL" id="KAF2074970.1"/>
    </source>
</evidence>
<proteinExistence type="inferred from homology"/>
<sequence>MSSTTTTSSSLNSQRKSRDEYKKEKELEEARKAGNAPAELDEDGNEINPHIPQYMRQAPWYVDTNKPSLKHQRAFNKKEEVGKGWYQRGAAAQGFTATKYRKGACTNCGSMTHVAKDCCERPRKVGAKFTNDDIKPDEIIQKLEFDYDSKRDPYNGYDPSSYKEIMELYEKADRERKKKKMEEIIKSHKGEENINAEDLTKELEKQEQEQDVYDAENVAPIQKLDPKSRTTIRNLRIREDTAKYLYNLDLDSAFYEPKSRSMRENPLPNTNPNDTRFAGDNFTRTSGDTNKFRDMQLFAWEAQDKGQNVDISSAPSQAGLLHLEFLKKKEQLKEQSKKLLLSKYGGEEHLLNGSNDGSNNNNDISIPQTENYQEYSASGKLIKGEEIVVKSKYEEDVYLNNHKSVWGSYWENGSWGFQCCKQTIKLSYCTGEQGRKLKDNLIIQNLLKNNHNDNNSSSNSDNNEEKEEEPKSLLEQHLEKSNKSTAKEKEEKKKEKKEKKEKEKRLEKALKEQDEINSKSIEKDERKLKYNSLKNDNYQITDEDMEAYNLKRKRSDDPMANFKDSIDE</sequence>
<dbReference type="GO" id="GO:0000398">
    <property type="term" value="P:mRNA splicing, via spliceosome"/>
    <property type="evidence" value="ECO:0007669"/>
    <property type="project" value="UniProtKB-UniRule"/>
</dbReference>
<keyword evidence="7" id="KW-0862">Zinc</keyword>
<dbReference type="PROSITE" id="PS50158">
    <property type="entry name" value="ZF_CCHC"/>
    <property type="match status" value="1"/>
</dbReference>
<dbReference type="GO" id="GO:0005681">
    <property type="term" value="C:spliceosomal complex"/>
    <property type="evidence" value="ECO:0007669"/>
    <property type="project" value="UniProtKB-UniRule"/>
</dbReference>